<proteinExistence type="predicted"/>
<organism evidence="1 2">
    <name type="scientific">Sphingomonas populi</name>
    <dbReference type="NCBI Taxonomy" id="2484750"/>
    <lineage>
        <taxon>Bacteria</taxon>
        <taxon>Pseudomonadati</taxon>
        <taxon>Pseudomonadota</taxon>
        <taxon>Alphaproteobacteria</taxon>
        <taxon>Sphingomonadales</taxon>
        <taxon>Sphingomonadaceae</taxon>
        <taxon>Sphingomonas</taxon>
    </lineage>
</organism>
<evidence type="ECO:0000313" key="1">
    <source>
        <dbReference type="EMBL" id="RZF65204.1"/>
    </source>
</evidence>
<reference evidence="1 2" key="1">
    <citation type="submission" date="2019-02" db="EMBL/GenBank/DDBJ databases">
        <authorList>
            <person name="Li Y."/>
        </authorList>
    </citation>
    <scope>NUCLEOTIDE SEQUENCE [LARGE SCALE GENOMIC DNA]</scope>
    <source>
        <strain evidence="1 2">3-7</strain>
    </source>
</reference>
<name>A0A4Q6Y5L0_9SPHN</name>
<evidence type="ECO:0000313" key="2">
    <source>
        <dbReference type="Proteomes" id="UP000292085"/>
    </source>
</evidence>
<dbReference type="Proteomes" id="UP000292085">
    <property type="component" value="Unassembled WGS sequence"/>
</dbReference>
<comment type="caution">
    <text evidence="1">The sequence shown here is derived from an EMBL/GenBank/DDBJ whole genome shotgun (WGS) entry which is preliminary data.</text>
</comment>
<accession>A0A4Q6Y5L0</accession>
<keyword evidence="2" id="KW-1185">Reference proteome</keyword>
<gene>
    <name evidence="1" type="ORF">EWE75_07500</name>
</gene>
<protein>
    <submittedName>
        <fullName evidence="1">Uncharacterized protein</fullName>
    </submittedName>
</protein>
<dbReference type="AlphaFoldDB" id="A0A4Q6Y5L0"/>
<dbReference type="EMBL" id="SGIS01000008">
    <property type="protein sequence ID" value="RZF65204.1"/>
    <property type="molecule type" value="Genomic_DNA"/>
</dbReference>
<sequence length="69" mass="7837">MAIDGGFDRAARKRGFQIVLGFIAERPRPHWLTEDKLLPDARTIDGGIAQRFRGRVTVALVIPPRRLRD</sequence>
<dbReference type="RefSeq" id="WP_130156036.1">
    <property type="nucleotide sequence ID" value="NZ_SGIS01000008.1"/>
</dbReference>